<proteinExistence type="predicted"/>
<feature type="region of interest" description="Disordered" evidence="1">
    <location>
        <begin position="1"/>
        <end position="30"/>
    </location>
</feature>
<comment type="caution">
    <text evidence="2">The sequence shown here is derived from an EMBL/GenBank/DDBJ whole genome shotgun (WGS) entry which is preliminary data.</text>
</comment>
<dbReference type="Proteomes" id="UP001148786">
    <property type="component" value="Unassembled WGS sequence"/>
</dbReference>
<evidence type="ECO:0000256" key="1">
    <source>
        <dbReference type="SAM" id="MobiDB-lite"/>
    </source>
</evidence>
<organism evidence="2 3">
    <name type="scientific">Agrocybe chaxingu</name>
    <dbReference type="NCBI Taxonomy" id="84603"/>
    <lineage>
        <taxon>Eukaryota</taxon>
        <taxon>Fungi</taxon>
        <taxon>Dikarya</taxon>
        <taxon>Basidiomycota</taxon>
        <taxon>Agaricomycotina</taxon>
        <taxon>Agaricomycetes</taxon>
        <taxon>Agaricomycetidae</taxon>
        <taxon>Agaricales</taxon>
        <taxon>Agaricineae</taxon>
        <taxon>Strophariaceae</taxon>
        <taxon>Agrocybe</taxon>
    </lineage>
</organism>
<evidence type="ECO:0000313" key="2">
    <source>
        <dbReference type="EMBL" id="KAJ3517292.1"/>
    </source>
</evidence>
<sequence length="137" mass="14846">MPPAQDPQSQAQPMNVSPAPTSDQQHPNASKTCTMVLPNLSFPLRSCCWHGSSVPLRISNTAGTRYDHSFMYTPGLVNQPQNIPQASDAAAAAASQGIWARMKAFVSHASSALGRRLRSVKDKLSAVRLRTRIFAMV</sequence>
<feature type="compositionally biased region" description="Polar residues" evidence="1">
    <location>
        <begin position="14"/>
        <end position="30"/>
    </location>
</feature>
<dbReference type="EMBL" id="JANKHO010000024">
    <property type="protein sequence ID" value="KAJ3517292.1"/>
    <property type="molecule type" value="Genomic_DNA"/>
</dbReference>
<keyword evidence="3" id="KW-1185">Reference proteome</keyword>
<accession>A0A9W8TEN2</accession>
<evidence type="ECO:0000313" key="3">
    <source>
        <dbReference type="Proteomes" id="UP001148786"/>
    </source>
</evidence>
<protein>
    <submittedName>
        <fullName evidence="2">Uncharacterized protein</fullName>
    </submittedName>
</protein>
<dbReference type="AlphaFoldDB" id="A0A9W8TEN2"/>
<dbReference type="OrthoDB" id="3054012at2759"/>
<gene>
    <name evidence="2" type="ORF">NLJ89_g604</name>
</gene>
<feature type="compositionally biased region" description="Low complexity" evidence="1">
    <location>
        <begin position="1"/>
        <end position="13"/>
    </location>
</feature>
<name>A0A9W8TEN2_9AGAR</name>
<reference evidence="2" key="1">
    <citation type="submission" date="2022-07" db="EMBL/GenBank/DDBJ databases">
        <title>Genome Sequence of Agrocybe chaxingu.</title>
        <authorList>
            <person name="Buettner E."/>
        </authorList>
    </citation>
    <scope>NUCLEOTIDE SEQUENCE</scope>
    <source>
        <strain evidence="2">MP-N11</strain>
    </source>
</reference>